<keyword evidence="1" id="KW-0521">NADP</keyword>
<dbReference type="Gene3D" id="3.40.50.720">
    <property type="entry name" value="NAD(P)-binding Rossmann-like Domain"/>
    <property type="match status" value="1"/>
</dbReference>
<evidence type="ECO:0000256" key="3">
    <source>
        <dbReference type="RuleBase" id="RU004475"/>
    </source>
</evidence>
<feature type="transmembrane region" description="Helical" evidence="3">
    <location>
        <begin position="343"/>
        <end position="368"/>
    </location>
</feature>
<organism evidence="5 6">
    <name type="scientific">Rhamnella rubrinervis</name>
    <dbReference type="NCBI Taxonomy" id="2594499"/>
    <lineage>
        <taxon>Eukaryota</taxon>
        <taxon>Viridiplantae</taxon>
        <taxon>Streptophyta</taxon>
        <taxon>Embryophyta</taxon>
        <taxon>Tracheophyta</taxon>
        <taxon>Spermatophyta</taxon>
        <taxon>Magnoliopsida</taxon>
        <taxon>eudicotyledons</taxon>
        <taxon>Gunneridae</taxon>
        <taxon>Pentapetalae</taxon>
        <taxon>rosids</taxon>
        <taxon>fabids</taxon>
        <taxon>Rosales</taxon>
        <taxon>Rhamnaceae</taxon>
        <taxon>rhamnoid group</taxon>
        <taxon>Rhamneae</taxon>
        <taxon>Rhamnella</taxon>
    </lineage>
</organism>
<evidence type="ECO:0000313" key="6">
    <source>
        <dbReference type="Proteomes" id="UP000796880"/>
    </source>
</evidence>
<keyword evidence="6" id="KW-1185">Reference proteome</keyword>
<feature type="domain" description="3-beta hydroxysteroid dehydrogenase/isomerase" evidence="4">
    <location>
        <begin position="22"/>
        <end position="226"/>
    </location>
</feature>
<comment type="similarity">
    <text evidence="3">Belongs to the 3-beta-HSD family.</text>
</comment>
<keyword evidence="3" id="KW-0812">Transmembrane</keyword>
<keyword evidence="2 3" id="KW-0560">Oxidoreductase</keyword>
<dbReference type="AlphaFoldDB" id="A0A8K0MT65"/>
<keyword evidence="3" id="KW-1133">Transmembrane helix</keyword>
<accession>A0A8K0MT65</accession>
<dbReference type="PANTHER" id="PTHR10366:SF639">
    <property type="entry name" value="3BETA-HYDROXYSTEROID-DEHYDROGENASE_DECARBOXYLASE ISOFORM 3"/>
    <property type="match status" value="1"/>
</dbReference>
<dbReference type="EMBL" id="VOIH02000001">
    <property type="protein sequence ID" value="KAF3457717.1"/>
    <property type="molecule type" value="Genomic_DNA"/>
</dbReference>
<dbReference type="GO" id="GO:0016616">
    <property type="term" value="F:oxidoreductase activity, acting on the CH-OH group of donors, NAD or NADP as acceptor"/>
    <property type="evidence" value="ECO:0007669"/>
    <property type="project" value="InterPro"/>
</dbReference>
<proteinExistence type="inferred from homology"/>
<dbReference type="InterPro" id="IPR036291">
    <property type="entry name" value="NAD(P)-bd_dom_sf"/>
</dbReference>
<evidence type="ECO:0000313" key="5">
    <source>
        <dbReference type="EMBL" id="KAF3457717.1"/>
    </source>
</evidence>
<reference evidence="5" key="1">
    <citation type="submission" date="2020-03" db="EMBL/GenBank/DDBJ databases">
        <title>A high-quality chromosome-level genome assembly of a woody plant with both climbing and erect habits, Rhamnella rubrinervis.</title>
        <authorList>
            <person name="Lu Z."/>
            <person name="Yang Y."/>
            <person name="Zhu X."/>
            <person name="Sun Y."/>
        </authorList>
    </citation>
    <scope>NUCLEOTIDE SEQUENCE</scope>
    <source>
        <strain evidence="5">BYM</strain>
        <tissue evidence="5">Leaf</tissue>
    </source>
</reference>
<dbReference type="Pfam" id="PF01073">
    <property type="entry name" value="3Beta_HSD"/>
    <property type="match status" value="1"/>
</dbReference>
<dbReference type="Proteomes" id="UP000796880">
    <property type="component" value="Unassembled WGS sequence"/>
</dbReference>
<protein>
    <recommendedName>
        <fullName evidence="4">3-beta hydroxysteroid dehydrogenase/isomerase domain-containing protein</fullName>
    </recommendedName>
</protein>
<dbReference type="GO" id="GO:0006694">
    <property type="term" value="P:steroid biosynthetic process"/>
    <property type="evidence" value="ECO:0007669"/>
    <property type="project" value="InterPro"/>
</dbReference>
<comment type="caution">
    <text evidence="5">The sequence shown here is derived from an EMBL/GenBank/DDBJ whole genome shotgun (WGS) entry which is preliminary data.</text>
</comment>
<evidence type="ECO:0000256" key="1">
    <source>
        <dbReference type="ARBA" id="ARBA00022857"/>
    </source>
</evidence>
<evidence type="ECO:0000259" key="4">
    <source>
        <dbReference type="Pfam" id="PF01073"/>
    </source>
</evidence>
<dbReference type="SUPFAM" id="SSF51735">
    <property type="entry name" value="NAD(P)-binding Rossmann-fold domains"/>
    <property type="match status" value="1"/>
</dbReference>
<dbReference type="InterPro" id="IPR050425">
    <property type="entry name" value="NAD(P)_dehydrat-like"/>
</dbReference>
<name>A0A8K0MT65_9ROSA</name>
<keyword evidence="3" id="KW-0472">Membrane</keyword>
<dbReference type="OrthoDB" id="10058185at2759"/>
<dbReference type="InterPro" id="IPR002225">
    <property type="entry name" value="3Beta_OHSteriod_DH/Estase"/>
</dbReference>
<gene>
    <name evidence="5" type="ORF">FNV43_RR02375</name>
</gene>
<dbReference type="PANTHER" id="PTHR10366">
    <property type="entry name" value="NAD DEPENDENT EPIMERASE/DEHYDRATASE"/>
    <property type="match status" value="1"/>
</dbReference>
<sequence length="390" mass="44405">MAVVDDRLAELNPKTKTCMWIVRVADSAHFLQLDPSECDSVLSDAMSTSRTSYHHVDVRDKSLVFKAVEGSFVVFYMDDTDLQTDDFYLCHMIIVQGAKNVINACRECKVRRLINNCSANVDELLKYPSKFENVSSELKAQAEALILRANDIDGLLTSSIRPCDVFEPRDTQLVPFLVNLANSGWAKFIIGNGENMSDFTYAENVSHAHVCAEEALDFWMASVAGKELSLSFDFEDIIILGTLFLRYFDIVAYFDCKPSIKLPSRMVLYVILFFKLMHEKLGFINTTASPPLHYFYLASHSRTFNCTAAHKHIGYSPVVSLQVSYFYVQIFSEYAYSNSVESLIFLVHCLLSKPFLVWIFKVIILGYLQNIYRLKYKGKIILVDFGSTRN</sequence>
<evidence type="ECO:0000256" key="2">
    <source>
        <dbReference type="ARBA" id="ARBA00023002"/>
    </source>
</evidence>